<evidence type="ECO:0000313" key="2">
    <source>
        <dbReference type="Proteomes" id="UP000483379"/>
    </source>
</evidence>
<sequence>MKDGGAALSRWEDLDVDAQIDLRIAFGYYLDGLPPTCSLEAKVERFHRWLLARGVAYQDPNLESSAGVARSRGG</sequence>
<name>A0A6M0K565_9GAMM</name>
<reference evidence="1 2" key="1">
    <citation type="submission" date="2020-02" db="EMBL/GenBank/DDBJ databases">
        <title>Genome sequences of Thiorhodococcus mannitoliphagus and Thiorhodococcus minor, purple sulfur photosynthetic bacteria in the gammaproteobacterial family, Chromatiaceae.</title>
        <authorList>
            <person name="Aviles F.A."/>
            <person name="Meyer T.E."/>
            <person name="Kyndt J.A."/>
        </authorList>
    </citation>
    <scope>NUCLEOTIDE SEQUENCE [LARGE SCALE GENOMIC DNA]</scope>
    <source>
        <strain evidence="1 2">DSM 11518</strain>
    </source>
</reference>
<gene>
    <name evidence="1" type="ORF">G3446_19610</name>
</gene>
<proteinExistence type="predicted"/>
<keyword evidence="2" id="KW-1185">Reference proteome</keyword>
<dbReference type="RefSeq" id="WP_164454589.1">
    <property type="nucleotide sequence ID" value="NZ_JAAIJQ010000073.1"/>
</dbReference>
<comment type="caution">
    <text evidence="1">The sequence shown here is derived from an EMBL/GenBank/DDBJ whole genome shotgun (WGS) entry which is preliminary data.</text>
</comment>
<organism evidence="1 2">
    <name type="scientific">Thiorhodococcus minor</name>
    <dbReference type="NCBI Taxonomy" id="57489"/>
    <lineage>
        <taxon>Bacteria</taxon>
        <taxon>Pseudomonadati</taxon>
        <taxon>Pseudomonadota</taxon>
        <taxon>Gammaproteobacteria</taxon>
        <taxon>Chromatiales</taxon>
        <taxon>Chromatiaceae</taxon>
        <taxon>Thiorhodococcus</taxon>
    </lineage>
</organism>
<protein>
    <submittedName>
        <fullName evidence="1">Uncharacterized protein</fullName>
    </submittedName>
</protein>
<accession>A0A6M0K565</accession>
<dbReference type="EMBL" id="JAAIJQ010000073">
    <property type="protein sequence ID" value="NEV64063.1"/>
    <property type="molecule type" value="Genomic_DNA"/>
</dbReference>
<dbReference type="Proteomes" id="UP000483379">
    <property type="component" value="Unassembled WGS sequence"/>
</dbReference>
<dbReference type="AlphaFoldDB" id="A0A6M0K565"/>
<evidence type="ECO:0000313" key="1">
    <source>
        <dbReference type="EMBL" id="NEV64063.1"/>
    </source>
</evidence>